<gene>
    <name evidence="10" type="ORF">BJX66DRAFT_349557</name>
</gene>
<dbReference type="CDD" id="cd00067">
    <property type="entry name" value="GAL4"/>
    <property type="match status" value="1"/>
</dbReference>
<evidence type="ECO:0000313" key="10">
    <source>
        <dbReference type="EMBL" id="KAL2783289.1"/>
    </source>
</evidence>
<keyword evidence="5" id="KW-0804">Transcription</keyword>
<feature type="domain" description="C2H2-type" evidence="9">
    <location>
        <begin position="20"/>
        <end position="47"/>
    </location>
</feature>
<dbReference type="Pfam" id="PF04082">
    <property type="entry name" value="Fungal_trans"/>
    <property type="match status" value="1"/>
</dbReference>
<dbReference type="Gene3D" id="4.10.240.10">
    <property type="entry name" value="Zn(2)-C6 fungal-type DNA-binding domain"/>
    <property type="match status" value="1"/>
</dbReference>
<proteinExistence type="predicted"/>
<reference evidence="10 11" key="1">
    <citation type="submission" date="2024-07" db="EMBL/GenBank/DDBJ databases">
        <title>Section-level genome sequencing and comparative genomics of Aspergillus sections Usti and Cavernicolus.</title>
        <authorList>
            <consortium name="Lawrence Berkeley National Laboratory"/>
            <person name="Nybo J.L."/>
            <person name="Vesth T.C."/>
            <person name="Theobald S."/>
            <person name="Frisvad J.C."/>
            <person name="Larsen T.O."/>
            <person name="Kjaerboelling I."/>
            <person name="Rothschild-Mancinelli K."/>
            <person name="Lyhne E.K."/>
            <person name="Kogle M.E."/>
            <person name="Barry K."/>
            <person name="Clum A."/>
            <person name="Na H."/>
            <person name="Ledsgaard L."/>
            <person name="Lin J."/>
            <person name="Lipzen A."/>
            <person name="Kuo A."/>
            <person name="Riley R."/>
            <person name="Mondo S."/>
            <person name="Labutti K."/>
            <person name="Haridas S."/>
            <person name="Pangalinan J."/>
            <person name="Salamov A.A."/>
            <person name="Simmons B.A."/>
            <person name="Magnuson J.K."/>
            <person name="Chen J."/>
            <person name="Drula E."/>
            <person name="Henrissat B."/>
            <person name="Wiebenga A."/>
            <person name="Lubbers R.J."/>
            <person name="Gomes A.C."/>
            <person name="Makela M.R."/>
            <person name="Stajich J."/>
            <person name="Grigoriev I.V."/>
            <person name="Mortensen U.H."/>
            <person name="De Vries R.P."/>
            <person name="Baker S.E."/>
            <person name="Andersen M.R."/>
        </authorList>
    </citation>
    <scope>NUCLEOTIDE SEQUENCE [LARGE SCALE GENOMIC DNA]</scope>
    <source>
        <strain evidence="10 11">CBS 209.92</strain>
    </source>
</reference>
<dbReference type="Pfam" id="PF00096">
    <property type="entry name" value="zf-C2H2"/>
    <property type="match status" value="1"/>
</dbReference>
<dbReference type="SMART" id="SM00066">
    <property type="entry name" value="GAL4"/>
    <property type="match status" value="1"/>
</dbReference>
<evidence type="ECO:0000259" key="8">
    <source>
        <dbReference type="PROSITE" id="PS50048"/>
    </source>
</evidence>
<evidence type="ECO:0000256" key="1">
    <source>
        <dbReference type="ARBA" id="ARBA00022723"/>
    </source>
</evidence>
<evidence type="ECO:0000259" key="9">
    <source>
        <dbReference type="PROSITE" id="PS50157"/>
    </source>
</evidence>
<dbReference type="Proteomes" id="UP001610563">
    <property type="component" value="Unassembled WGS sequence"/>
</dbReference>
<evidence type="ECO:0000256" key="2">
    <source>
        <dbReference type="ARBA" id="ARBA00022833"/>
    </source>
</evidence>
<keyword evidence="6" id="KW-0539">Nucleus</keyword>
<evidence type="ECO:0000256" key="4">
    <source>
        <dbReference type="ARBA" id="ARBA00023125"/>
    </source>
</evidence>
<evidence type="ECO:0000313" key="11">
    <source>
        <dbReference type="Proteomes" id="UP001610563"/>
    </source>
</evidence>
<dbReference type="PROSITE" id="PS00463">
    <property type="entry name" value="ZN2_CY6_FUNGAL_1"/>
    <property type="match status" value="1"/>
</dbReference>
<dbReference type="PROSITE" id="PS50048">
    <property type="entry name" value="ZN2_CY6_FUNGAL_2"/>
    <property type="match status" value="1"/>
</dbReference>
<feature type="domain" description="Zn(2)-C6 fungal-type" evidence="8">
    <location>
        <begin position="92"/>
        <end position="121"/>
    </location>
</feature>
<dbReference type="InterPro" id="IPR013087">
    <property type="entry name" value="Znf_C2H2_type"/>
</dbReference>
<protein>
    <submittedName>
        <fullName evidence="10">Uncharacterized protein</fullName>
    </submittedName>
</protein>
<evidence type="ECO:0000256" key="3">
    <source>
        <dbReference type="ARBA" id="ARBA00023015"/>
    </source>
</evidence>
<dbReference type="InterPro" id="IPR036236">
    <property type="entry name" value="Znf_C2H2_sf"/>
</dbReference>
<evidence type="ECO:0000256" key="6">
    <source>
        <dbReference type="ARBA" id="ARBA00023242"/>
    </source>
</evidence>
<dbReference type="InterPro" id="IPR036864">
    <property type="entry name" value="Zn2-C6_fun-type_DNA-bd_sf"/>
</dbReference>
<organism evidence="10 11">
    <name type="scientific">Aspergillus keveii</name>
    <dbReference type="NCBI Taxonomy" id="714993"/>
    <lineage>
        <taxon>Eukaryota</taxon>
        <taxon>Fungi</taxon>
        <taxon>Dikarya</taxon>
        <taxon>Ascomycota</taxon>
        <taxon>Pezizomycotina</taxon>
        <taxon>Eurotiomycetes</taxon>
        <taxon>Eurotiomycetidae</taxon>
        <taxon>Eurotiales</taxon>
        <taxon>Aspergillaceae</taxon>
        <taxon>Aspergillus</taxon>
        <taxon>Aspergillus subgen. Nidulantes</taxon>
    </lineage>
</organism>
<dbReference type="CDD" id="cd12148">
    <property type="entry name" value="fungal_TF_MHR"/>
    <property type="match status" value="1"/>
</dbReference>
<evidence type="ECO:0000256" key="7">
    <source>
        <dbReference type="PROSITE-ProRule" id="PRU00042"/>
    </source>
</evidence>
<keyword evidence="7" id="KW-0863">Zinc-finger</keyword>
<dbReference type="SUPFAM" id="SSF57701">
    <property type="entry name" value="Zn2/Cys6 DNA-binding domain"/>
    <property type="match status" value="1"/>
</dbReference>
<dbReference type="SMART" id="SM00355">
    <property type="entry name" value="ZnF_C2H2"/>
    <property type="match status" value="2"/>
</dbReference>
<keyword evidence="4" id="KW-0238">DNA-binding</keyword>
<sequence>MLSSIAPLRQPHKAKRQKIYTCDRCNASFRRQDHLDRHYRTHTKQRPFVCPVCAKGFARRDLMVRHKANHSRSMEAGSGDSSYKFKYRVAQACRRCASSKLKCTDHKPCERCQMKKLPCELADAPYRLVDIGPSIENSKAAQENGPSTSSGTEHDLAVSERPITNIQTLWNSSNFLPFDGEVCTFETGDTLGLDDMDFSFLNSISSIGNVDNPCVAPLPNETMSPIMPIRSQVYKLSSVVQGWTPLSTENSHMEQAHLSMSGELAGFALQVATANISTQPFPHVVRDRILNMIFVAYSDRNPRIVESFPGSEILSKLANRYITSKVREINDFIHIPTLDWNSRRPELIAAIIAMGAVNSPSVTARKFGFALQLTVRRATMQRYEEDHATMRALDMAQAFLLQQYMGIFSGIPRKIGLAESCFMIVPTIISQARRLLLLDPEPYSAGALETDCPEKLDSVWRRWCEQESTRRLIYHSFVLDSQTSITRNTSTTLSYANMEVPLPALEQLWRAETAVAWKNEVLKLPTPAPPPSLKELIQDPRLLGTCKDRVEIPFMQSVYLSGMWSFVREYRQLSCIATGSSTWNTAVLTSRHAELQSVMQRFPLNSCGAAATDPLRPEIALLFNLVSMHLHVSFNELQPPSVEEGLREELKAAAYAESWIQGDESRRAIWHAGQILGAAKLMGRGTLCDVYSIAFLQAAIVLFVAGNFLRRHPQSPTILTGYTTFVPAPELRDVSLNTPQTPELDLYLAYGDGKPGLSAKNNRFIPLHDCKAIVEVLKQLVEENWHPSLPPSGTDEVIRVLDDLCAVSVSMLY</sequence>
<dbReference type="PROSITE" id="PS50157">
    <property type="entry name" value="ZINC_FINGER_C2H2_2"/>
    <property type="match status" value="2"/>
</dbReference>
<dbReference type="PANTHER" id="PTHR47660">
    <property type="entry name" value="TRANSCRIPTION FACTOR WITH C2H2 AND ZN(2)-CYS(6) DNA BINDING DOMAIN (EUROFUNG)-RELATED-RELATED"/>
    <property type="match status" value="1"/>
</dbReference>
<dbReference type="EMBL" id="JBFTWV010000249">
    <property type="protein sequence ID" value="KAL2783289.1"/>
    <property type="molecule type" value="Genomic_DNA"/>
</dbReference>
<dbReference type="Gene3D" id="3.30.160.60">
    <property type="entry name" value="Classic Zinc Finger"/>
    <property type="match status" value="2"/>
</dbReference>
<dbReference type="InterPro" id="IPR007219">
    <property type="entry name" value="XnlR_reg_dom"/>
</dbReference>
<keyword evidence="11" id="KW-1185">Reference proteome</keyword>
<dbReference type="InterPro" id="IPR001138">
    <property type="entry name" value="Zn2Cys6_DnaBD"/>
</dbReference>
<keyword evidence="3" id="KW-0805">Transcription regulation</keyword>
<feature type="domain" description="C2H2-type" evidence="9">
    <location>
        <begin position="48"/>
        <end position="75"/>
    </location>
</feature>
<dbReference type="SUPFAM" id="SSF57667">
    <property type="entry name" value="beta-beta-alpha zinc fingers"/>
    <property type="match status" value="1"/>
</dbReference>
<keyword evidence="1" id="KW-0479">Metal-binding</keyword>
<comment type="caution">
    <text evidence="10">The sequence shown here is derived from an EMBL/GenBank/DDBJ whole genome shotgun (WGS) entry which is preliminary data.</text>
</comment>
<accession>A0ABR4FJ76</accession>
<name>A0ABR4FJ76_9EURO</name>
<dbReference type="PANTHER" id="PTHR47660:SF2">
    <property type="entry name" value="TRANSCRIPTION FACTOR WITH C2H2 AND ZN(2)-CYS(6) DNA BINDING DOMAIN (EUROFUNG)"/>
    <property type="match status" value="1"/>
</dbReference>
<dbReference type="PROSITE" id="PS00028">
    <property type="entry name" value="ZINC_FINGER_C2H2_1"/>
    <property type="match status" value="2"/>
</dbReference>
<evidence type="ECO:0000256" key="5">
    <source>
        <dbReference type="ARBA" id="ARBA00023163"/>
    </source>
</evidence>
<keyword evidence="2" id="KW-0862">Zinc</keyword>